<evidence type="ECO:0000313" key="3">
    <source>
        <dbReference type="EMBL" id="CAA9231599.1"/>
    </source>
</evidence>
<evidence type="ECO:0000256" key="2">
    <source>
        <dbReference type="SAM" id="SignalP"/>
    </source>
</evidence>
<feature type="signal peptide" evidence="2">
    <location>
        <begin position="1"/>
        <end position="33"/>
    </location>
</feature>
<feature type="chain" id="PRO_5026871645" description="Alginate export domain-containing protein" evidence="2">
    <location>
        <begin position="34"/>
        <end position="170"/>
    </location>
</feature>
<evidence type="ECO:0008006" key="4">
    <source>
        <dbReference type="Google" id="ProtNLM"/>
    </source>
</evidence>
<dbReference type="AlphaFoldDB" id="A0A6J4HTN0"/>
<protein>
    <recommendedName>
        <fullName evidence="4">Alginate export domain-containing protein</fullName>
    </recommendedName>
</protein>
<dbReference type="EMBL" id="CADCTR010000295">
    <property type="protein sequence ID" value="CAA9231599.1"/>
    <property type="molecule type" value="Genomic_DNA"/>
</dbReference>
<sequence length="170" mass="19178">MRSRICIDALRRTFALFALATLLAGVLPSQAVASPQATFASLRFEHLWNSADKPVAERRVSRSWTWGPLPWFSTNEPYKQSPEGQRLVQYFDKARMELNNPSDMSGPLQGVTNGLLVVEMVWGRVKLGDGIGADENEQRQPAFELPVAGDWAGRQPSGTCRDERRRHRRL</sequence>
<evidence type="ECO:0000256" key="1">
    <source>
        <dbReference type="SAM" id="MobiDB-lite"/>
    </source>
</evidence>
<gene>
    <name evidence="3" type="ORF">AVDCRST_MAG93-906</name>
</gene>
<name>A0A6J4HTN0_9CHLR</name>
<keyword evidence="2" id="KW-0732">Signal</keyword>
<proteinExistence type="predicted"/>
<feature type="region of interest" description="Disordered" evidence="1">
    <location>
        <begin position="147"/>
        <end position="170"/>
    </location>
</feature>
<organism evidence="3">
    <name type="scientific">uncultured Chloroflexia bacterium</name>
    <dbReference type="NCBI Taxonomy" id="1672391"/>
    <lineage>
        <taxon>Bacteria</taxon>
        <taxon>Bacillati</taxon>
        <taxon>Chloroflexota</taxon>
        <taxon>Chloroflexia</taxon>
        <taxon>environmental samples</taxon>
    </lineage>
</organism>
<reference evidence="3" key="1">
    <citation type="submission" date="2020-02" db="EMBL/GenBank/DDBJ databases">
        <authorList>
            <person name="Meier V. D."/>
        </authorList>
    </citation>
    <scope>NUCLEOTIDE SEQUENCE</scope>
    <source>
        <strain evidence="3">AVDCRST_MAG93</strain>
    </source>
</reference>
<accession>A0A6J4HTN0</accession>